<dbReference type="Pfam" id="PF01337">
    <property type="entry name" value="Barstar"/>
    <property type="match status" value="1"/>
</dbReference>
<evidence type="ECO:0000259" key="2">
    <source>
        <dbReference type="Pfam" id="PF01337"/>
    </source>
</evidence>
<dbReference type="InterPro" id="IPR000468">
    <property type="entry name" value="Barstar"/>
</dbReference>
<evidence type="ECO:0000313" key="4">
    <source>
        <dbReference type="Proteomes" id="UP000655410"/>
    </source>
</evidence>
<dbReference type="Proteomes" id="UP000655410">
    <property type="component" value="Unassembled WGS sequence"/>
</dbReference>
<proteinExistence type="inferred from homology"/>
<sequence length="93" mass="10113">MRTVRVDTGDTGDRREVLVRIGQALGFPGHYGANLDALADCLGDLTEPTGLEWSGWQTLQADDPSAFGQVVLVLDDRTEQEPAFAVWLLDPAD</sequence>
<comment type="similarity">
    <text evidence="1">Belongs to the barstar family.</text>
</comment>
<comment type="caution">
    <text evidence="3">The sequence shown here is derived from an EMBL/GenBank/DDBJ whole genome shotgun (WGS) entry which is preliminary data.</text>
</comment>
<keyword evidence="4" id="KW-1185">Reference proteome</keyword>
<organism evidence="3 4">
    <name type="scientific">Nocardioides phosphati</name>
    <dbReference type="NCBI Taxonomy" id="1867775"/>
    <lineage>
        <taxon>Bacteria</taxon>
        <taxon>Bacillati</taxon>
        <taxon>Actinomycetota</taxon>
        <taxon>Actinomycetes</taxon>
        <taxon>Propionibacteriales</taxon>
        <taxon>Nocardioidaceae</taxon>
        <taxon>Nocardioides</taxon>
    </lineage>
</organism>
<gene>
    <name evidence="3" type="ORF">GCM10011584_11140</name>
</gene>
<reference evidence="4" key="1">
    <citation type="journal article" date="2019" name="Int. J. Syst. Evol. Microbiol.">
        <title>The Global Catalogue of Microorganisms (GCM) 10K type strain sequencing project: providing services to taxonomists for standard genome sequencing and annotation.</title>
        <authorList>
            <consortium name="The Broad Institute Genomics Platform"/>
            <consortium name="The Broad Institute Genome Sequencing Center for Infectious Disease"/>
            <person name="Wu L."/>
            <person name="Ma J."/>
        </authorList>
    </citation>
    <scope>NUCLEOTIDE SEQUENCE [LARGE SCALE GENOMIC DNA]</scope>
    <source>
        <strain evidence="4">CGMCC 4.7371</strain>
    </source>
</reference>
<accession>A0ABQ2N783</accession>
<dbReference type="EMBL" id="BMNI01000002">
    <property type="protein sequence ID" value="GGO87171.1"/>
    <property type="molecule type" value="Genomic_DNA"/>
</dbReference>
<dbReference type="InterPro" id="IPR035905">
    <property type="entry name" value="Barstar-like_sf"/>
</dbReference>
<dbReference type="SUPFAM" id="SSF52038">
    <property type="entry name" value="Barstar-related"/>
    <property type="match status" value="1"/>
</dbReference>
<evidence type="ECO:0000256" key="1">
    <source>
        <dbReference type="ARBA" id="ARBA00006845"/>
    </source>
</evidence>
<name>A0ABQ2N783_9ACTN</name>
<dbReference type="RefSeq" id="WP_188783023.1">
    <property type="nucleotide sequence ID" value="NZ_BMNI01000002.1"/>
</dbReference>
<protein>
    <recommendedName>
        <fullName evidence="2">Barstar (barnase inhibitor) domain-containing protein</fullName>
    </recommendedName>
</protein>
<feature type="domain" description="Barstar (barnase inhibitor)" evidence="2">
    <location>
        <begin position="1"/>
        <end position="80"/>
    </location>
</feature>
<dbReference type="Gene3D" id="3.30.370.10">
    <property type="entry name" value="Barstar-like"/>
    <property type="match status" value="1"/>
</dbReference>
<evidence type="ECO:0000313" key="3">
    <source>
        <dbReference type="EMBL" id="GGO87171.1"/>
    </source>
</evidence>